<accession>A0A1I7XJQ9</accession>
<protein>
    <submittedName>
        <fullName evidence="2">Histone domain-containing protein</fullName>
    </submittedName>
</protein>
<dbReference type="WBParaSite" id="Hba_17753">
    <property type="protein sequence ID" value="Hba_17753"/>
    <property type="gene ID" value="Hba_17753"/>
</dbReference>
<dbReference type="Proteomes" id="UP000095283">
    <property type="component" value="Unplaced"/>
</dbReference>
<sequence>MPSVGCSPADVATGHSLTRRNCMHITTTKTPQKKNGSNITEMFYNQLVNVIQRKRKSVDAIASLLFKKKIATFHHGSTVL</sequence>
<name>A0A1I7XJQ9_HETBA</name>
<proteinExistence type="predicted"/>
<evidence type="ECO:0000313" key="1">
    <source>
        <dbReference type="Proteomes" id="UP000095283"/>
    </source>
</evidence>
<evidence type="ECO:0000313" key="2">
    <source>
        <dbReference type="WBParaSite" id="Hba_17753"/>
    </source>
</evidence>
<organism evidence="1 2">
    <name type="scientific">Heterorhabditis bacteriophora</name>
    <name type="common">Entomopathogenic nematode worm</name>
    <dbReference type="NCBI Taxonomy" id="37862"/>
    <lineage>
        <taxon>Eukaryota</taxon>
        <taxon>Metazoa</taxon>
        <taxon>Ecdysozoa</taxon>
        <taxon>Nematoda</taxon>
        <taxon>Chromadorea</taxon>
        <taxon>Rhabditida</taxon>
        <taxon>Rhabditina</taxon>
        <taxon>Rhabditomorpha</taxon>
        <taxon>Strongyloidea</taxon>
        <taxon>Heterorhabditidae</taxon>
        <taxon>Heterorhabditis</taxon>
    </lineage>
</organism>
<reference evidence="2" key="1">
    <citation type="submission" date="2016-11" db="UniProtKB">
        <authorList>
            <consortium name="WormBaseParasite"/>
        </authorList>
    </citation>
    <scope>IDENTIFICATION</scope>
</reference>
<keyword evidence="1" id="KW-1185">Reference proteome</keyword>
<dbReference type="AlphaFoldDB" id="A0A1I7XJQ9"/>